<dbReference type="Proteomes" id="UP000271241">
    <property type="component" value="Unassembled WGS sequence"/>
</dbReference>
<feature type="compositionally biased region" description="Basic and acidic residues" evidence="1">
    <location>
        <begin position="249"/>
        <end position="259"/>
    </location>
</feature>
<reference evidence="3" key="1">
    <citation type="journal article" date="2018" name="Nat. Microbiol.">
        <title>Leveraging single-cell genomics to expand the fungal tree of life.</title>
        <authorList>
            <person name="Ahrendt S.R."/>
            <person name="Quandt C.A."/>
            <person name="Ciobanu D."/>
            <person name="Clum A."/>
            <person name="Salamov A."/>
            <person name="Andreopoulos B."/>
            <person name="Cheng J.F."/>
            <person name="Woyke T."/>
            <person name="Pelin A."/>
            <person name="Henrissat B."/>
            <person name="Reynolds N.K."/>
            <person name="Benny G.L."/>
            <person name="Smith M.E."/>
            <person name="James T.Y."/>
            <person name="Grigoriev I.V."/>
        </authorList>
    </citation>
    <scope>NUCLEOTIDE SEQUENCE [LARGE SCALE GENOMIC DNA]</scope>
    <source>
        <strain evidence="3">RSA 1356</strain>
    </source>
</reference>
<sequence>MPTTEANQNKAHTSADCVSRVGQVAAQLKSALDRLNQEAATGEFHTSVAADVARDAEQIAEWAKEAGNRECIGTLGVLETLCALLQLPASALDDAVRVQCLRGVANSCVDFDANRERVYRSGESVVALLNLINTADAPNALVKTAFGPVRGVLLENGGLRAIARWLSIQTLEAEPEGELVAYLAARLAFNLFEESKYGQDNPDDSMVTSTVMEILAVFAALNETVQGAVGQTPALFSLLLDTIEKDTRNEDADAEKQRGDASNAAADTEDGADGDTDDMGDYRKIAVSVRLILVIDANLDRFFNDEALLQRFVRWLQSSVVNHAMTAALCLGNLARSDANCVALVDRWEVVPQLANVLRTQTTSKLQHAITGLLKNLALAGRSSNKTKLGEAGIIELVAPLLEHRLRPVYFNTVGVLKHLTAVSVGTATAPNALRVAGGDAEPADPSRTPFNLLLSLLARTEDDATRNEATRALIQVVRHGWSVGGQEAVSRAIRTRLTGTMFIEPIARLAATTQFAVLRNESVIALTLVAASEEYYGSVKHELFQQHQPVQPPSAASSSAEPDSVQPVTLLDALLAALKNDDGRTPIGVRKNICALLECFFRVAQSKAQQDVLDLDVQRVANTCRPVVQTLLDEAKETDAPLFPAFETVAALLK</sequence>
<proteinExistence type="predicted"/>
<name>A0A4P9XMK0_9FUNG</name>
<dbReference type="InterPro" id="IPR011989">
    <property type="entry name" value="ARM-like"/>
</dbReference>
<keyword evidence="3" id="KW-1185">Reference proteome</keyword>
<dbReference type="PANTHER" id="PTHR10957">
    <property type="entry name" value="RAP1 GTPASE-GDP DISSOCIATION STIMULATOR 1"/>
    <property type="match status" value="1"/>
</dbReference>
<evidence type="ECO:0000256" key="1">
    <source>
        <dbReference type="SAM" id="MobiDB-lite"/>
    </source>
</evidence>
<dbReference type="EMBL" id="KZ992759">
    <property type="protein sequence ID" value="RKP07143.1"/>
    <property type="molecule type" value="Genomic_DNA"/>
</dbReference>
<protein>
    <submittedName>
        <fullName evidence="2">Armadillo-type protein</fullName>
    </submittedName>
</protein>
<evidence type="ECO:0000313" key="2">
    <source>
        <dbReference type="EMBL" id="RKP07143.1"/>
    </source>
</evidence>
<dbReference type="AlphaFoldDB" id="A0A4P9XMK0"/>
<dbReference type="InterPro" id="IPR016024">
    <property type="entry name" value="ARM-type_fold"/>
</dbReference>
<feature type="region of interest" description="Disordered" evidence="1">
    <location>
        <begin position="249"/>
        <end position="277"/>
    </location>
</feature>
<gene>
    <name evidence="2" type="ORF">THASP1DRAFT_31041</name>
</gene>
<dbReference type="SUPFAM" id="SSF48371">
    <property type="entry name" value="ARM repeat"/>
    <property type="match status" value="1"/>
</dbReference>
<dbReference type="GO" id="GO:0005085">
    <property type="term" value="F:guanyl-nucleotide exchange factor activity"/>
    <property type="evidence" value="ECO:0007669"/>
    <property type="project" value="InterPro"/>
</dbReference>
<accession>A0A4P9XMK0</accession>
<organism evidence="2 3">
    <name type="scientific">Thamnocephalis sphaerospora</name>
    <dbReference type="NCBI Taxonomy" id="78915"/>
    <lineage>
        <taxon>Eukaryota</taxon>
        <taxon>Fungi</taxon>
        <taxon>Fungi incertae sedis</taxon>
        <taxon>Zoopagomycota</taxon>
        <taxon>Zoopagomycotina</taxon>
        <taxon>Zoopagomycetes</taxon>
        <taxon>Zoopagales</taxon>
        <taxon>Sigmoideomycetaceae</taxon>
        <taxon>Thamnocephalis</taxon>
    </lineage>
</organism>
<dbReference type="InterPro" id="IPR040144">
    <property type="entry name" value="RAP1GDS1"/>
</dbReference>
<feature type="compositionally biased region" description="Acidic residues" evidence="1">
    <location>
        <begin position="267"/>
        <end position="277"/>
    </location>
</feature>
<dbReference type="Gene3D" id="1.25.10.10">
    <property type="entry name" value="Leucine-rich Repeat Variant"/>
    <property type="match status" value="2"/>
</dbReference>
<dbReference type="STRING" id="78915.A0A4P9XMK0"/>
<dbReference type="OrthoDB" id="26149at2759"/>
<evidence type="ECO:0000313" key="3">
    <source>
        <dbReference type="Proteomes" id="UP000271241"/>
    </source>
</evidence>